<comment type="caution">
    <text evidence="1">The sequence shown here is derived from an EMBL/GenBank/DDBJ whole genome shotgun (WGS) entry which is preliminary data.</text>
</comment>
<evidence type="ECO:0000313" key="2">
    <source>
        <dbReference type="Proteomes" id="UP000324800"/>
    </source>
</evidence>
<gene>
    <name evidence="1" type="ORF">EZS28_055621</name>
</gene>
<name>A0A5J4PYN4_9EUKA</name>
<dbReference type="Proteomes" id="UP000324800">
    <property type="component" value="Unassembled WGS sequence"/>
</dbReference>
<dbReference type="EMBL" id="SNRW01047962">
    <property type="protein sequence ID" value="KAA6314222.1"/>
    <property type="molecule type" value="Genomic_DNA"/>
</dbReference>
<protein>
    <submittedName>
        <fullName evidence="1">Uncharacterized protein</fullName>
    </submittedName>
</protein>
<organism evidence="1 2">
    <name type="scientific">Streblomastix strix</name>
    <dbReference type="NCBI Taxonomy" id="222440"/>
    <lineage>
        <taxon>Eukaryota</taxon>
        <taxon>Metamonada</taxon>
        <taxon>Preaxostyla</taxon>
        <taxon>Oxymonadida</taxon>
        <taxon>Streblomastigidae</taxon>
        <taxon>Streblomastix</taxon>
    </lineage>
</organism>
<sequence>MRVSWEEEFALIHPPIPMVSRVIRKIVEERAQGIVIVPHWPGQLWWRQLKEIAVREKEVGESEKVLEMGAKMRRRNLKVPPGRMLVLEVNGAKMEQNYSDPHWKHPDYQEMQLDPQQITGMEVGEGMLVNYQPFGNI</sequence>
<dbReference type="AlphaFoldDB" id="A0A5J4PYN4"/>
<dbReference type="OrthoDB" id="2897838at2759"/>
<proteinExistence type="predicted"/>
<reference evidence="1 2" key="1">
    <citation type="submission" date="2019-03" db="EMBL/GenBank/DDBJ databases">
        <title>Single cell metagenomics reveals metabolic interactions within the superorganism composed of flagellate Streblomastix strix and complex community of Bacteroidetes bacteria on its surface.</title>
        <authorList>
            <person name="Treitli S.C."/>
            <person name="Kolisko M."/>
            <person name="Husnik F."/>
            <person name="Keeling P."/>
            <person name="Hampl V."/>
        </authorList>
    </citation>
    <scope>NUCLEOTIDE SEQUENCE [LARGE SCALE GENOMIC DNA]</scope>
    <source>
        <strain evidence="1">ST1C</strain>
    </source>
</reference>
<accession>A0A5J4PYN4</accession>
<evidence type="ECO:0000313" key="1">
    <source>
        <dbReference type="EMBL" id="KAA6314222.1"/>
    </source>
</evidence>